<protein>
    <submittedName>
        <fullName evidence="2">Secondary thiamine-phosphate synthase enzyme</fullName>
    </submittedName>
</protein>
<comment type="caution">
    <text evidence="2">The sequence shown here is derived from an EMBL/GenBank/DDBJ whole genome shotgun (WGS) entry which is preliminary data.</text>
</comment>
<dbReference type="SUPFAM" id="SSF111038">
    <property type="entry name" value="YjbQ-like"/>
    <property type="match status" value="1"/>
</dbReference>
<dbReference type="PANTHER" id="PTHR30615:SF8">
    <property type="entry name" value="UPF0047 PROTEIN C4A8.02C"/>
    <property type="match status" value="1"/>
</dbReference>
<dbReference type="PIRSF" id="PIRSF004681">
    <property type="entry name" value="UCP004681"/>
    <property type="match status" value="1"/>
</dbReference>
<dbReference type="Pfam" id="PF01894">
    <property type="entry name" value="YjbQ"/>
    <property type="match status" value="1"/>
</dbReference>
<dbReference type="InterPro" id="IPR001602">
    <property type="entry name" value="UPF0047_YjbQ-like"/>
</dbReference>
<proteinExistence type="inferred from homology"/>
<evidence type="ECO:0000256" key="1">
    <source>
        <dbReference type="ARBA" id="ARBA00005534"/>
    </source>
</evidence>
<organism evidence="2 3">
    <name type="scientific">Marinomonas balearica</name>
    <dbReference type="NCBI Taxonomy" id="491947"/>
    <lineage>
        <taxon>Bacteria</taxon>
        <taxon>Pseudomonadati</taxon>
        <taxon>Pseudomonadota</taxon>
        <taxon>Gammaproteobacteria</taxon>
        <taxon>Oceanospirillales</taxon>
        <taxon>Oceanospirillaceae</taxon>
        <taxon>Marinomonas</taxon>
    </lineage>
</organism>
<gene>
    <name evidence="2" type="ORF">DFP79_0243</name>
</gene>
<dbReference type="NCBIfam" id="TIGR00149">
    <property type="entry name" value="TIGR00149_YjbQ"/>
    <property type="match status" value="1"/>
</dbReference>
<dbReference type="Proteomes" id="UP000294656">
    <property type="component" value="Unassembled WGS sequence"/>
</dbReference>
<dbReference type="OrthoDB" id="9801725at2"/>
<dbReference type="EMBL" id="SNXC01000003">
    <property type="protein sequence ID" value="TDP01091.1"/>
    <property type="molecule type" value="Genomic_DNA"/>
</dbReference>
<comment type="similarity">
    <text evidence="1">Belongs to the UPF0047 family.</text>
</comment>
<name>A0A4R6MJH8_9GAMM</name>
<evidence type="ECO:0000313" key="3">
    <source>
        <dbReference type="Proteomes" id="UP000294656"/>
    </source>
</evidence>
<keyword evidence="3" id="KW-1185">Reference proteome</keyword>
<reference evidence="2 3" key="1">
    <citation type="submission" date="2019-03" db="EMBL/GenBank/DDBJ databases">
        <title>Genomic Encyclopedia of Type Strains, Phase III (KMG-III): the genomes of soil and plant-associated and newly described type strains.</title>
        <authorList>
            <person name="Whitman W."/>
        </authorList>
    </citation>
    <scope>NUCLEOTIDE SEQUENCE [LARGE SCALE GENOMIC DNA]</scope>
    <source>
        <strain evidence="2 3">CECT 7378</strain>
    </source>
</reference>
<dbReference type="AlphaFoldDB" id="A0A4R6MJH8"/>
<evidence type="ECO:0000313" key="2">
    <source>
        <dbReference type="EMBL" id="TDP01091.1"/>
    </source>
</evidence>
<dbReference type="PANTHER" id="PTHR30615">
    <property type="entry name" value="UNCHARACTERIZED PROTEIN YJBQ-RELATED"/>
    <property type="match status" value="1"/>
</dbReference>
<dbReference type="RefSeq" id="WP_133502140.1">
    <property type="nucleotide sequence ID" value="NZ_SNXC01000003.1"/>
</dbReference>
<accession>A0A4R6MJH8</accession>
<dbReference type="InterPro" id="IPR035917">
    <property type="entry name" value="YjbQ-like_sf"/>
</dbReference>
<sequence length="139" mass="15937">MWWQKEIQIPKKSRGFHLITAYIEAALNEIRHAHVGLLHIQILHTSASLTINENADPLVREDMEKHFCHMVPENQPYYKHTYEGADDMPAHIKASLLGSSLTLPVRDGSLYLGMWQGIYLGEHRDYGGSRRLVLTFNGE</sequence>
<dbReference type="Gene3D" id="2.60.120.460">
    <property type="entry name" value="YjbQ-like"/>
    <property type="match status" value="1"/>
</dbReference>